<dbReference type="InterPro" id="IPR013566">
    <property type="entry name" value="EF_hand_assoc_1"/>
</dbReference>
<reference evidence="18" key="2">
    <citation type="journal article" date="2023" name="Int. J. Mol. Sci.">
        <title>De Novo Assembly and Annotation of 11 Diverse Shrub Willow (Salix) Genomes Reveals Novel Gene Organization in Sex-Linked Regions.</title>
        <authorList>
            <person name="Hyden B."/>
            <person name="Feng K."/>
            <person name="Yates T.B."/>
            <person name="Jawdy S."/>
            <person name="Cereghino C."/>
            <person name="Smart L.B."/>
            <person name="Muchero W."/>
        </authorList>
    </citation>
    <scope>NUCLEOTIDE SEQUENCE [LARGE SCALE GENOMIC DNA]</scope>
    <source>
        <tissue evidence="18">Shoot tip</tissue>
    </source>
</reference>
<keyword evidence="5" id="KW-0677">Repeat</keyword>
<keyword evidence="6 14" id="KW-0547">Nucleotide-binding</keyword>
<evidence type="ECO:0000256" key="4">
    <source>
        <dbReference type="ARBA" id="ARBA00022723"/>
    </source>
</evidence>
<keyword evidence="12 14" id="KW-0342">GTP-binding</keyword>
<evidence type="ECO:0000256" key="15">
    <source>
        <dbReference type="SAM" id="Phobius"/>
    </source>
</evidence>
<keyword evidence="19" id="KW-1185">Reference proteome</keyword>
<protein>
    <recommendedName>
        <fullName evidence="14">Mitochondrial Rho GTPase</fullName>
        <ecNumber evidence="14">3.6.5.-</ecNumber>
    </recommendedName>
</protein>
<dbReference type="InterPro" id="IPR027417">
    <property type="entry name" value="P-loop_NTPase"/>
</dbReference>
<keyword evidence="11 14" id="KW-0496">Mitochondrion</keyword>
<keyword evidence="9 14" id="KW-0106">Calcium</keyword>
<dbReference type="GO" id="GO:0005525">
    <property type="term" value="F:GTP binding"/>
    <property type="evidence" value="ECO:0007669"/>
    <property type="project" value="UniProtKB-KW"/>
</dbReference>
<dbReference type="OrthoDB" id="10020961at2759"/>
<evidence type="ECO:0000256" key="11">
    <source>
        <dbReference type="ARBA" id="ARBA00023128"/>
    </source>
</evidence>
<keyword evidence="10 15" id="KW-1133">Transmembrane helix</keyword>
<keyword evidence="13 14" id="KW-0472">Membrane</keyword>
<evidence type="ECO:0000256" key="14">
    <source>
        <dbReference type="PIRNR" id="PIRNR037488"/>
    </source>
</evidence>
<dbReference type="EC" id="3.6.5.-" evidence="14"/>
<dbReference type="Gene3D" id="3.40.50.300">
    <property type="entry name" value="P-loop containing nucleotide triphosphate hydrolases"/>
    <property type="match status" value="2"/>
</dbReference>
<dbReference type="SUPFAM" id="SSF52540">
    <property type="entry name" value="P-loop containing nucleoside triphosphate hydrolases"/>
    <property type="match status" value="2"/>
</dbReference>
<dbReference type="InterPro" id="IPR018247">
    <property type="entry name" value="EF_Hand_1_Ca_BS"/>
</dbReference>
<dbReference type="PROSITE" id="PS00018">
    <property type="entry name" value="EF_HAND_1"/>
    <property type="match status" value="1"/>
</dbReference>
<dbReference type="Gene3D" id="1.10.238.10">
    <property type="entry name" value="EF-hand"/>
    <property type="match status" value="2"/>
</dbReference>
<evidence type="ECO:0000256" key="8">
    <source>
        <dbReference type="ARBA" id="ARBA00022801"/>
    </source>
</evidence>
<evidence type="ECO:0000256" key="9">
    <source>
        <dbReference type="ARBA" id="ARBA00022837"/>
    </source>
</evidence>
<dbReference type="InterPro" id="IPR002048">
    <property type="entry name" value="EF_hand_dom"/>
</dbReference>
<dbReference type="InterPro" id="IPR021181">
    <property type="entry name" value="Miro"/>
</dbReference>
<feature type="domain" description="EF-hand" evidence="16">
    <location>
        <begin position="296"/>
        <end position="331"/>
    </location>
</feature>
<dbReference type="PROSITE" id="PS51423">
    <property type="entry name" value="MIRO"/>
    <property type="match status" value="1"/>
</dbReference>
<evidence type="ECO:0000256" key="12">
    <source>
        <dbReference type="ARBA" id="ARBA00023134"/>
    </source>
</evidence>
<dbReference type="PROSITE" id="PS50222">
    <property type="entry name" value="EF_HAND_2"/>
    <property type="match status" value="1"/>
</dbReference>
<comment type="subcellular location">
    <subcellularLocation>
        <location evidence="1 14">Mitochondrion outer membrane</location>
        <topology evidence="1 14">Single-pass type IV membrane protein</topology>
    </subcellularLocation>
</comment>
<organism evidence="18 19">
    <name type="scientific">Salix viminalis</name>
    <name type="common">Common osier</name>
    <name type="synonym">Basket willow</name>
    <dbReference type="NCBI Taxonomy" id="40686"/>
    <lineage>
        <taxon>Eukaryota</taxon>
        <taxon>Viridiplantae</taxon>
        <taxon>Streptophyta</taxon>
        <taxon>Embryophyta</taxon>
        <taxon>Tracheophyta</taxon>
        <taxon>Spermatophyta</taxon>
        <taxon>Magnoliopsida</taxon>
        <taxon>eudicotyledons</taxon>
        <taxon>Gunneridae</taxon>
        <taxon>Pentapetalae</taxon>
        <taxon>rosids</taxon>
        <taxon>fabids</taxon>
        <taxon>Malpighiales</taxon>
        <taxon>Salicaceae</taxon>
        <taxon>Saliceae</taxon>
        <taxon>Salix</taxon>
    </lineage>
</organism>
<evidence type="ECO:0000259" key="17">
    <source>
        <dbReference type="PROSITE" id="PS51423"/>
    </source>
</evidence>
<dbReference type="GO" id="GO:0007005">
    <property type="term" value="P:mitochondrion organization"/>
    <property type="evidence" value="ECO:0007669"/>
    <property type="project" value="InterPro"/>
</dbReference>
<dbReference type="SMART" id="SM00174">
    <property type="entry name" value="RHO"/>
    <property type="match status" value="1"/>
</dbReference>
<dbReference type="Pfam" id="PF08356">
    <property type="entry name" value="EF_assoc_2"/>
    <property type="match status" value="1"/>
</dbReference>
<dbReference type="PANTHER" id="PTHR46819">
    <property type="entry name" value="EF-HAND CALCIUM-BINDING DOMAIN-CONTAINING PROTEIN 7"/>
    <property type="match status" value="1"/>
</dbReference>
<feature type="domain" description="Miro" evidence="17">
    <location>
        <begin position="404"/>
        <end position="573"/>
    </location>
</feature>
<dbReference type="InterPro" id="IPR001806">
    <property type="entry name" value="Small_GTPase"/>
</dbReference>
<dbReference type="CDD" id="cd01892">
    <property type="entry name" value="Miro2"/>
    <property type="match status" value="1"/>
</dbReference>
<name>A0A9Q0PU05_SALVM</name>
<evidence type="ECO:0000256" key="5">
    <source>
        <dbReference type="ARBA" id="ARBA00022737"/>
    </source>
</evidence>
<dbReference type="EMBL" id="JAPFFL010000011">
    <property type="protein sequence ID" value="KAJ6694302.1"/>
    <property type="molecule type" value="Genomic_DNA"/>
</dbReference>
<comment type="similarity">
    <text evidence="2 14">Belongs to the mitochondrial Rho GTPase family.</text>
</comment>
<dbReference type="GO" id="GO:0005509">
    <property type="term" value="F:calcium ion binding"/>
    <property type="evidence" value="ECO:0007669"/>
    <property type="project" value="InterPro"/>
</dbReference>
<dbReference type="Proteomes" id="UP001151529">
    <property type="component" value="Chromosome 13"/>
</dbReference>
<dbReference type="InterPro" id="IPR052266">
    <property type="entry name" value="Miro-EF-hand_domain"/>
</dbReference>
<sequence>MAKAAAAANPGVKSGVRIVVAGDRGTGKSSLIVTAISDTFPSSVPPVLPPTRMPDDFYPDRVPITIIDTSSKPETLDRLSTFWLPELRQLEVKVPVIVVGCKLDLRDENQQVSLEQVMSPIMQQFREIETCIECSAFKHIQIPEVFYYAQKAVLHPTGPLFDQESQTLKPRCVRALKRIFILCDLDRDGALSDAELNEFQVKCFNAPLQPSEIVGVKKVVEEKLPGGGVNDRGVNERGLTLTGFLFLHALFIEKGRLETTWTVLRKFGYNNDIKLADEIIPSFKRAPDQSAELTSEAVEYLRNIYELFDSDNDNNLRPAELEDIFSTAPESPWEEPPYKDAAEKTALSGLSVNAFLSEWALMTLLDPSRAVENLIYIGYPGDAAAAVRLTRRRRLDRKKQQSDRNVFHCFVFGPKKSGKSALVNSFIGRPFYDNYAPTTEESYAVHVVDLPGGIKKTLVLREIPEDGVKKLLLNKESLAPCDIAVFVYDSSDQSSWKRATELLVEVASHGEDTGYEVPCLIVAAKDDLNSFPMAIQESTRVSQDMGIEAPVPISSKMGDANNVFRRIVTAAEHPHLSIPETEAGRSRKQYNRLVNRSLMFVSVGAAVAIVGLAAYRVYAARKNSSG</sequence>
<accession>A0A9Q0PU05</accession>
<dbReference type="PANTHER" id="PTHR46819:SF1">
    <property type="entry name" value="EF-HAND CALCIUM-BINDING DOMAIN-CONTAINING PROTEIN 7"/>
    <property type="match status" value="1"/>
</dbReference>
<dbReference type="InterPro" id="IPR020860">
    <property type="entry name" value="MIRO_dom"/>
</dbReference>
<evidence type="ECO:0000256" key="3">
    <source>
        <dbReference type="ARBA" id="ARBA00022692"/>
    </source>
</evidence>
<evidence type="ECO:0000256" key="7">
    <source>
        <dbReference type="ARBA" id="ARBA00022787"/>
    </source>
</evidence>
<gene>
    <name evidence="18" type="ORF">OIU85_005028</name>
</gene>
<dbReference type="InterPro" id="IPR013567">
    <property type="entry name" value="EF_hand_assoc_2"/>
</dbReference>
<evidence type="ECO:0000313" key="19">
    <source>
        <dbReference type="Proteomes" id="UP001151529"/>
    </source>
</evidence>
<dbReference type="SUPFAM" id="SSF47473">
    <property type="entry name" value="EF-hand"/>
    <property type="match status" value="1"/>
</dbReference>
<keyword evidence="8 14" id="KW-0378">Hydrolase</keyword>
<keyword evidence="3 15" id="KW-0812">Transmembrane</keyword>
<evidence type="ECO:0000256" key="2">
    <source>
        <dbReference type="ARBA" id="ARBA00007981"/>
    </source>
</evidence>
<dbReference type="InterPro" id="IPR011992">
    <property type="entry name" value="EF-hand-dom_pair"/>
</dbReference>
<dbReference type="FunFam" id="1.10.238.10:FF:000212">
    <property type="entry name" value="Mitochondrial Rho GTPase"/>
    <property type="match status" value="1"/>
</dbReference>
<dbReference type="FunFam" id="3.40.50.300:FF:000553">
    <property type="entry name" value="Mitochondrial Rho GTPase"/>
    <property type="match status" value="1"/>
</dbReference>
<keyword evidence="7 14" id="KW-1000">Mitochondrion outer membrane</keyword>
<dbReference type="SMART" id="SM00175">
    <property type="entry name" value="RAB"/>
    <property type="match status" value="1"/>
</dbReference>
<dbReference type="AlphaFoldDB" id="A0A9Q0PU05"/>
<evidence type="ECO:0000256" key="1">
    <source>
        <dbReference type="ARBA" id="ARBA00004200"/>
    </source>
</evidence>
<evidence type="ECO:0000256" key="6">
    <source>
        <dbReference type="ARBA" id="ARBA00022741"/>
    </source>
</evidence>
<dbReference type="PIRSF" id="PIRSF037488">
    <property type="entry name" value="Mt_Rho_GTPase"/>
    <property type="match status" value="1"/>
</dbReference>
<evidence type="ECO:0000259" key="16">
    <source>
        <dbReference type="PROSITE" id="PS50222"/>
    </source>
</evidence>
<keyword evidence="4" id="KW-0479">Metal-binding</keyword>
<evidence type="ECO:0000256" key="13">
    <source>
        <dbReference type="ARBA" id="ARBA00023136"/>
    </source>
</evidence>
<dbReference type="FunFam" id="1.10.238.10:FF:000011">
    <property type="entry name" value="Mitochondrial Rho GTPase"/>
    <property type="match status" value="1"/>
</dbReference>
<feature type="transmembrane region" description="Helical" evidence="15">
    <location>
        <begin position="598"/>
        <end position="618"/>
    </location>
</feature>
<evidence type="ECO:0000313" key="18">
    <source>
        <dbReference type="EMBL" id="KAJ6694302.1"/>
    </source>
</evidence>
<dbReference type="GO" id="GO:0003924">
    <property type="term" value="F:GTPase activity"/>
    <property type="evidence" value="ECO:0007669"/>
    <property type="project" value="InterPro"/>
</dbReference>
<reference evidence="18" key="1">
    <citation type="submission" date="2022-11" db="EMBL/GenBank/DDBJ databases">
        <authorList>
            <person name="Hyden B.L."/>
            <person name="Feng K."/>
            <person name="Yates T."/>
            <person name="Jawdy S."/>
            <person name="Smart L.B."/>
            <person name="Muchero W."/>
        </authorList>
    </citation>
    <scope>NUCLEOTIDE SEQUENCE</scope>
    <source>
        <tissue evidence="18">Shoot tip</tissue>
    </source>
</reference>
<proteinExistence type="inferred from homology"/>
<dbReference type="Pfam" id="PF00071">
    <property type="entry name" value="Ras"/>
    <property type="match status" value="2"/>
</dbReference>
<dbReference type="GO" id="GO:0005741">
    <property type="term" value="C:mitochondrial outer membrane"/>
    <property type="evidence" value="ECO:0007669"/>
    <property type="project" value="UniProtKB-SubCell"/>
</dbReference>
<dbReference type="Pfam" id="PF08355">
    <property type="entry name" value="EF_assoc_1"/>
    <property type="match status" value="1"/>
</dbReference>
<evidence type="ECO:0000256" key="10">
    <source>
        <dbReference type="ARBA" id="ARBA00022989"/>
    </source>
</evidence>
<comment type="caution">
    <text evidence="18">The sequence shown here is derived from an EMBL/GenBank/DDBJ whole genome shotgun (WGS) entry which is preliminary data.</text>
</comment>